<comment type="similarity">
    <text evidence="2 10">Belongs to the glycosyltransferase 31 family.</text>
</comment>
<evidence type="ECO:0000256" key="8">
    <source>
        <dbReference type="ARBA" id="ARBA00023034"/>
    </source>
</evidence>
<dbReference type="PANTHER" id="PTHR11214">
    <property type="entry name" value="BETA-1,3-N-ACETYLGLUCOSAMINYLTRANSFERASE"/>
    <property type="match status" value="1"/>
</dbReference>
<keyword evidence="13" id="KW-1185">Reference proteome</keyword>
<dbReference type="GeneID" id="30193601"/>
<feature type="transmembrane region" description="Helical" evidence="10">
    <location>
        <begin position="35"/>
        <end position="53"/>
    </location>
</feature>
<name>A0A1E3J4G3_9TREE</name>
<feature type="region of interest" description="Disordered" evidence="11">
    <location>
        <begin position="55"/>
        <end position="87"/>
    </location>
</feature>
<evidence type="ECO:0000256" key="10">
    <source>
        <dbReference type="RuleBase" id="RU363063"/>
    </source>
</evidence>
<accession>A0A1E3J4G3</accession>
<evidence type="ECO:0000256" key="4">
    <source>
        <dbReference type="ARBA" id="ARBA00022679"/>
    </source>
</evidence>
<dbReference type="InterPro" id="IPR002659">
    <property type="entry name" value="Glyco_trans_31"/>
</dbReference>
<organism evidence="12 13">
    <name type="scientific">Cryptococcus wingfieldii CBS 7118</name>
    <dbReference type="NCBI Taxonomy" id="1295528"/>
    <lineage>
        <taxon>Eukaryota</taxon>
        <taxon>Fungi</taxon>
        <taxon>Dikarya</taxon>
        <taxon>Basidiomycota</taxon>
        <taxon>Agaricomycotina</taxon>
        <taxon>Tremellomycetes</taxon>
        <taxon>Tremellales</taxon>
        <taxon>Cryptococcaceae</taxon>
        <taxon>Cryptococcus</taxon>
    </lineage>
</organism>
<dbReference type="EMBL" id="AWGH01000012">
    <property type="protein sequence ID" value="ODN95770.1"/>
    <property type="molecule type" value="Genomic_DNA"/>
</dbReference>
<keyword evidence="3 10" id="KW-0328">Glycosyltransferase</keyword>
<feature type="region of interest" description="Disordered" evidence="11">
    <location>
        <begin position="384"/>
        <end position="433"/>
    </location>
</feature>
<evidence type="ECO:0000256" key="5">
    <source>
        <dbReference type="ARBA" id="ARBA00022692"/>
    </source>
</evidence>
<gene>
    <name evidence="12" type="ORF">L198_04388</name>
</gene>
<dbReference type="RefSeq" id="XP_019031435.1">
    <property type="nucleotide sequence ID" value="XM_019176507.1"/>
</dbReference>
<evidence type="ECO:0000256" key="2">
    <source>
        <dbReference type="ARBA" id="ARBA00008661"/>
    </source>
</evidence>
<keyword evidence="4" id="KW-0808">Transferase</keyword>
<reference evidence="12 13" key="1">
    <citation type="submission" date="2016-06" db="EMBL/GenBank/DDBJ databases">
        <title>Evolution of pathogenesis and genome organization in the Tremellales.</title>
        <authorList>
            <person name="Cuomo C."/>
            <person name="Litvintseva A."/>
            <person name="Heitman J."/>
            <person name="Chen Y."/>
            <person name="Sun S."/>
            <person name="Springer D."/>
            <person name="Dromer F."/>
            <person name="Young S."/>
            <person name="Zeng Q."/>
            <person name="Chapman S."/>
            <person name="Gujja S."/>
            <person name="Saif S."/>
            <person name="Birren B."/>
        </authorList>
    </citation>
    <scope>NUCLEOTIDE SEQUENCE [LARGE SCALE GENOMIC DNA]</scope>
    <source>
        <strain evidence="12 13">CBS 7118</strain>
    </source>
</reference>
<feature type="compositionally biased region" description="Basic and acidic residues" evidence="11">
    <location>
        <begin position="77"/>
        <end position="87"/>
    </location>
</feature>
<evidence type="ECO:0000256" key="7">
    <source>
        <dbReference type="ARBA" id="ARBA00022989"/>
    </source>
</evidence>
<evidence type="ECO:0000256" key="11">
    <source>
        <dbReference type="SAM" id="MobiDB-lite"/>
    </source>
</evidence>
<evidence type="ECO:0000313" key="12">
    <source>
        <dbReference type="EMBL" id="ODN95770.1"/>
    </source>
</evidence>
<feature type="compositionally biased region" description="Basic and acidic residues" evidence="11">
    <location>
        <begin position="393"/>
        <end position="417"/>
    </location>
</feature>
<keyword evidence="6 10" id="KW-0735">Signal-anchor</keyword>
<keyword evidence="8 10" id="KW-0333">Golgi apparatus</keyword>
<keyword evidence="7 10" id="KW-1133">Transmembrane helix</keyword>
<keyword evidence="5 10" id="KW-0812">Transmembrane</keyword>
<feature type="compositionally biased region" description="Basic and acidic residues" evidence="11">
    <location>
        <begin position="60"/>
        <end position="69"/>
    </location>
</feature>
<dbReference type="EC" id="2.4.1.-" evidence="10"/>
<evidence type="ECO:0000256" key="6">
    <source>
        <dbReference type="ARBA" id="ARBA00022968"/>
    </source>
</evidence>
<dbReference type="OrthoDB" id="2139606at2759"/>
<dbReference type="PANTHER" id="PTHR11214:SF351">
    <property type="entry name" value="BETA-1,3-GALACTOSYLTRANSFERASE PVG3"/>
    <property type="match status" value="1"/>
</dbReference>
<evidence type="ECO:0000256" key="3">
    <source>
        <dbReference type="ARBA" id="ARBA00022676"/>
    </source>
</evidence>
<proteinExistence type="inferred from homology"/>
<protein>
    <recommendedName>
        <fullName evidence="10">Hexosyltransferase</fullName>
        <ecNumber evidence="10">2.4.1.-</ecNumber>
    </recommendedName>
</protein>
<evidence type="ECO:0000256" key="1">
    <source>
        <dbReference type="ARBA" id="ARBA00004323"/>
    </source>
</evidence>
<dbReference type="GO" id="GO:0051072">
    <property type="term" value="P:4,6-pyruvylated galactose residue biosynthetic process"/>
    <property type="evidence" value="ECO:0007669"/>
    <property type="project" value="TreeGrafter"/>
</dbReference>
<comment type="subcellular location">
    <subcellularLocation>
        <location evidence="1 10">Golgi apparatus membrane</location>
        <topology evidence="1 10">Single-pass type II membrane protein</topology>
    </subcellularLocation>
</comment>
<comment type="caution">
    <text evidence="12">The sequence shown here is derived from an EMBL/GenBank/DDBJ whole genome shotgun (WGS) entry which is preliminary data.</text>
</comment>
<keyword evidence="9 10" id="KW-0472">Membrane</keyword>
<dbReference type="Proteomes" id="UP000094819">
    <property type="component" value="Unassembled WGS sequence"/>
</dbReference>
<dbReference type="AlphaFoldDB" id="A0A1E3J4G3"/>
<dbReference type="GO" id="GO:0016758">
    <property type="term" value="F:hexosyltransferase activity"/>
    <property type="evidence" value="ECO:0007669"/>
    <property type="project" value="InterPro"/>
</dbReference>
<dbReference type="Gene3D" id="3.90.550.50">
    <property type="match status" value="1"/>
</dbReference>
<evidence type="ECO:0000313" key="13">
    <source>
        <dbReference type="Proteomes" id="UP000094819"/>
    </source>
</evidence>
<sequence>MGSPANAYPSRPGLKHFLQHPHHLLRPSIRLKTSLYTLTLLIVLFLVLALNAATSGPSTSERDISRSPKLDTPADTGEGKDIAQGKDAHLVDGDIQRSFEEPDFALLSGRQPHEIGCNVPLEGEDSGVLIFLGIFSAADKRGRRDLYRKEIIPDFPEDLVTVKFILGTPPFPNAPTDPEIEKRDALLKDVRQEMKQHGDMVMLPMIDNIDLGKTHEYFKYIAHTYAGPSHGQVAGRPRFVVKADDDTILVMPNLIAAFKDLDCSKNVYWGTSAGRSHFFGDYFRGLAYAMSWPLASPVSWIGSADMTFTHIAKIEDARTGQWLRHLDPVTDPIKRIDMGWTMGDWNQLDVSIETVALHWCKLDDWVWEQHARLLDLWAQAGRQYTPENGVPPKESREKGKIMPEKAEKEQQRQKEMGWDVQGKEMGWNVHGPP</sequence>
<evidence type="ECO:0000256" key="9">
    <source>
        <dbReference type="ARBA" id="ARBA00023136"/>
    </source>
</evidence>
<dbReference type="GO" id="GO:0000139">
    <property type="term" value="C:Golgi membrane"/>
    <property type="evidence" value="ECO:0007669"/>
    <property type="project" value="UniProtKB-SubCell"/>
</dbReference>